<dbReference type="SUPFAM" id="SSF52540">
    <property type="entry name" value="P-loop containing nucleoside triphosphate hydrolases"/>
    <property type="match status" value="1"/>
</dbReference>
<dbReference type="InterPro" id="IPR036388">
    <property type="entry name" value="WH-like_DNA-bd_sf"/>
</dbReference>
<comment type="caution">
    <text evidence="7">The sequence shown here is derived from an EMBL/GenBank/DDBJ whole genome shotgun (WGS) entry which is preliminary data.</text>
</comment>
<comment type="similarity">
    <text evidence="1">Belongs to the AfsR/DnrI/RedD regulatory family.</text>
</comment>
<dbReference type="SMART" id="SM00382">
    <property type="entry name" value="AAA"/>
    <property type="match status" value="1"/>
</dbReference>
<dbReference type="AlphaFoldDB" id="U2SFU9"/>
<sequence length="981" mass="103500">MVQPGTAPGTPPAGGPARLRLLDEPPSCDGRPLTGRAAVLVHALALAEGSPVGQDELVEELWPDVPPGHPHQSLQTVVSRARALLGTDAVARRGAGYALALAPDDVDQARLLSRAGRAVAALEARDPAAAVALTRALPAVPDGGDDIGSPRGAVLARARTALADCLRARALGLDALGRYGEAAPLLRELAAELPGDEALLAALVRCEAWTGSPAAALERYESHRRLLDERGAVPGPLLRAAHEAALAAENPVRQGLRPRTGPLQGREADVRAVADAVAGRRLVTITGPGGVGKTSLAQEVASRSFFPVVRVLTMTALAPGPAEPSGARSGADRADAARRLAQGMLGAMNQRPRAGEDPRAALARAVAAPGTFLVLDDCEQLVEPLADLIGPLLQARPGLHVLVTSRRVLDLAAEHVHRLAPLTVEASKALFRERSLAARPHQELDDADLNRLLPALEGIPLAIELAAARTRIMSVGQVADRLVGSLTGPGGPRDLPERQRTLTAVIEWSLRLLSEEQRRALSRCALLGDGFTLDTAEAVLGPEAAVLVDALVAHSLLDVDTAEPPRLHMLASMREFVLDALRGDPDEAPARDAVRGWALGLAERVLAPARADGEVPGGDGPAELLLAEEASLVLQLGRAAGDDGSPPAWEDALVLGAALLACWSSSWCYSQVATWIPRLLGPAATPAPDMRGNTARMLILHRATTNAWLLGPLPESVRSRIPEAFAGEGAWLAGIRRFVRTPPDEWPALAEDEDPWTAWAAGCRVVMDLENRGELAAALALNRSLLARMRADGLPGGQLLELELDGLRLVLETGDYAAAHHECTRLLDEVGSTALRGIHVEALRLQRACCEVYLDPSPERADALLASGSRLRVPGMAAFVTAFLSGEMELLRGRPREAALTPRAFLERIGADPAIPAASPWEVYGIATCLVLDCELDERTAAELEAPAMRRRGLRALGRILQDPAASRFDLPTTSALACAV</sequence>
<reference evidence="7" key="1">
    <citation type="submission" date="2013-08" db="EMBL/GenBank/DDBJ databases">
        <authorList>
            <person name="Durkin A.S."/>
            <person name="Haft D.R."/>
            <person name="McCorrison J."/>
            <person name="Torralba M."/>
            <person name="Gillis M."/>
            <person name="Haft D.H."/>
            <person name="Methe B."/>
            <person name="Sutton G."/>
            <person name="Nelson K.E."/>
        </authorList>
    </citation>
    <scope>NUCLEOTIDE SEQUENCE [LARGE SCALE GENOMIC DNA]</scope>
    <source>
        <strain evidence="7">F0233</strain>
    </source>
</reference>
<dbReference type="PRINTS" id="PR00364">
    <property type="entry name" value="DISEASERSIST"/>
</dbReference>
<evidence type="ECO:0000256" key="2">
    <source>
        <dbReference type="ARBA" id="ARBA00023125"/>
    </source>
</evidence>
<dbReference type="SUPFAM" id="SSF48452">
    <property type="entry name" value="TPR-like"/>
    <property type="match status" value="1"/>
</dbReference>
<dbReference type="SMART" id="SM01043">
    <property type="entry name" value="BTAD"/>
    <property type="match status" value="1"/>
</dbReference>
<dbReference type="InterPro" id="IPR041664">
    <property type="entry name" value="AAA_16"/>
</dbReference>
<dbReference type="Gene3D" id="3.40.50.300">
    <property type="entry name" value="P-loop containing nucleotide triphosphate hydrolases"/>
    <property type="match status" value="1"/>
</dbReference>
<dbReference type="InterPro" id="IPR003593">
    <property type="entry name" value="AAA+_ATPase"/>
</dbReference>
<dbReference type="Proteomes" id="UP000017052">
    <property type="component" value="Unassembled WGS sequence"/>
</dbReference>
<evidence type="ECO:0000256" key="3">
    <source>
        <dbReference type="SAM" id="MobiDB-lite"/>
    </source>
</evidence>
<name>U2SFU9_9ACTN</name>
<dbReference type="Gene3D" id="1.10.10.10">
    <property type="entry name" value="Winged helix-like DNA-binding domain superfamily/Winged helix DNA-binding domain"/>
    <property type="match status" value="1"/>
</dbReference>
<dbReference type="SUPFAM" id="SSF46894">
    <property type="entry name" value="C-terminal effector domain of the bipartite response regulators"/>
    <property type="match status" value="1"/>
</dbReference>
<dbReference type="InterPro" id="IPR027417">
    <property type="entry name" value="P-loop_NTPase"/>
</dbReference>
<evidence type="ECO:0000313" key="8">
    <source>
        <dbReference type="Proteomes" id="UP000017052"/>
    </source>
</evidence>
<gene>
    <name evidence="7" type="ORF">HMPREF0682_1286</name>
</gene>
<dbReference type="GO" id="GO:0003677">
    <property type="term" value="F:DNA binding"/>
    <property type="evidence" value="ECO:0007669"/>
    <property type="project" value="UniProtKB-KW"/>
</dbReference>
<evidence type="ECO:0000259" key="5">
    <source>
        <dbReference type="SMART" id="SM00862"/>
    </source>
</evidence>
<accession>U2SFU9</accession>
<dbReference type="InterPro" id="IPR016032">
    <property type="entry name" value="Sig_transdc_resp-reg_C-effctor"/>
</dbReference>
<dbReference type="Gene3D" id="1.25.40.10">
    <property type="entry name" value="Tetratricopeptide repeat domain"/>
    <property type="match status" value="1"/>
</dbReference>
<feature type="domain" description="Bacterial transcriptional activator" evidence="6">
    <location>
        <begin position="106"/>
        <end position="246"/>
    </location>
</feature>
<dbReference type="PANTHER" id="PTHR47691">
    <property type="entry name" value="REGULATOR-RELATED"/>
    <property type="match status" value="1"/>
</dbReference>
<dbReference type="InterPro" id="IPR001867">
    <property type="entry name" value="OmpR/PhoB-type_DNA-bd"/>
</dbReference>
<feature type="domain" description="OmpR/PhoB-type" evidence="5">
    <location>
        <begin position="30"/>
        <end position="99"/>
    </location>
</feature>
<evidence type="ECO:0000256" key="1">
    <source>
        <dbReference type="ARBA" id="ARBA00005820"/>
    </source>
</evidence>
<proteinExistence type="inferred from homology"/>
<protein>
    <submittedName>
        <fullName evidence="7">Transcriptional activator domain protein</fullName>
    </submittedName>
</protein>
<dbReference type="EMBL" id="ACVN02000049">
    <property type="protein sequence ID" value="ERK61552.1"/>
    <property type="molecule type" value="Genomic_DNA"/>
</dbReference>
<keyword evidence="2" id="KW-0238">DNA-binding</keyword>
<evidence type="ECO:0000259" key="6">
    <source>
        <dbReference type="SMART" id="SM01043"/>
    </source>
</evidence>
<organism evidence="7 8">
    <name type="scientific">Propionibacterium acidifaciens F0233</name>
    <dbReference type="NCBI Taxonomy" id="553198"/>
    <lineage>
        <taxon>Bacteria</taxon>
        <taxon>Bacillati</taxon>
        <taxon>Actinomycetota</taxon>
        <taxon>Actinomycetes</taxon>
        <taxon>Propionibacteriales</taxon>
        <taxon>Propionibacteriaceae</taxon>
        <taxon>Propionibacterium</taxon>
    </lineage>
</organism>
<dbReference type="InterPro" id="IPR005158">
    <property type="entry name" value="BTAD"/>
</dbReference>
<feature type="domain" description="AAA+ ATPase" evidence="4">
    <location>
        <begin position="279"/>
        <end position="430"/>
    </location>
</feature>
<dbReference type="PANTHER" id="PTHR47691:SF3">
    <property type="entry name" value="HTH-TYPE TRANSCRIPTIONAL REGULATOR RV0890C-RELATED"/>
    <property type="match status" value="1"/>
</dbReference>
<dbReference type="GO" id="GO:0000160">
    <property type="term" value="P:phosphorelay signal transduction system"/>
    <property type="evidence" value="ECO:0007669"/>
    <property type="project" value="InterPro"/>
</dbReference>
<dbReference type="InterPro" id="IPR011990">
    <property type="entry name" value="TPR-like_helical_dom_sf"/>
</dbReference>
<evidence type="ECO:0000313" key="7">
    <source>
        <dbReference type="EMBL" id="ERK61552.1"/>
    </source>
</evidence>
<evidence type="ECO:0000259" key="4">
    <source>
        <dbReference type="SMART" id="SM00382"/>
    </source>
</evidence>
<feature type="non-terminal residue" evidence="7">
    <location>
        <position position="981"/>
    </location>
</feature>
<keyword evidence="8" id="KW-1185">Reference proteome</keyword>
<dbReference type="Pfam" id="PF03704">
    <property type="entry name" value="BTAD"/>
    <property type="match status" value="1"/>
</dbReference>
<dbReference type="Pfam" id="PF13191">
    <property type="entry name" value="AAA_16"/>
    <property type="match status" value="1"/>
</dbReference>
<dbReference type="OrthoDB" id="136365at2"/>
<dbReference type="GO" id="GO:0006355">
    <property type="term" value="P:regulation of DNA-templated transcription"/>
    <property type="evidence" value="ECO:0007669"/>
    <property type="project" value="InterPro"/>
</dbReference>
<dbReference type="RefSeq" id="WP_021796512.1">
    <property type="nucleotide sequence ID" value="NZ_ACVN02000049.1"/>
</dbReference>
<dbReference type="SMART" id="SM00862">
    <property type="entry name" value="Trans_reg_C"/>
    <property type="match status" value="1"/>
</dbReference>
<feature type="region of interest" description="Disordered" evidence="3">
    <location>
        <begin position="1"/>
        <end position="24"/>
    </location>
</feature>